<dbReference type="EMBL" id="BMAU01021289">
    <property type="protein sequence ID" value="GFY09336.1"/>
    <property type="molecule type" value="Genomic_DNA"/>
</dbReference>
<sequence length="175" mass="19721">MWQSQKGIAAKLKESMYVDNCVASVNTIGELNSFIKVSKELMASAQFDLRGWKHNRPASNEENSILYLSRLLEGEDWDTASRYFRANELSCLKDIEIQRKLPELNESATLHVFVDASKSAYAASIFIRSSYKGIVSCQLLQARVKVAPIKLITIPRLEILAYTIGARLSYNVKEA</sequence>
<comment type="caution">
    <text evidence="1">The sequence shown here is derived from an EMBL/GenBank/DDBJ whole genome shotgun (WGS) entry which is preliminary data.</text>
</comment>
<proteinExistence type="predicted"/>
<dbReference type="InterPro" id="IPR008042">
    <property type="entry name" value="Retrotrans_Pao"/>
</dbReference>
<reference evidence="1" key="1">
    <citation type="submission" date="2020-08" db="EMBL/GenBank/DDBJ databases">
        <title>Multicomponent nature underlies the extraordinary mechanical properties of spider dragline silk.</title>
        <authorList>
            <person name="Kono N."/>
            <person name="Nakamura H."/>
            <person name="Mori M."/>
            <person name="Yoshida Y."/>
            <person name="Ohtoshi R."/>
            <person name="Malay A.D."/>
            <person name="Moran D.A.P."/>
            <person name="Tomita M."/>
            <person name="Numata K."/>
            <person name="Arakawa K."/>
        </authorList>
    </citation>
    <scope>NUCLEOTIDE SEQUENCE</scope>
</reference>
<dbReference type="Pfam" id="PF05380">
    <property type="entry name" value="Peptidase_A17"/>
    <property type="match status" value="1"/>
</dbReference>
<name>A0A8X6SJ21_TRICX</name>
<dbReference type="PANTHER" id="PTHR47331:SF5">
    <property type="entry name" value="RIBONUCLEASE H"/>
    <property type="match status" value="1"/>
</dbReference>
<keyword evidence="2" id="KW-1185">Reference proteome</keyword>
<organism evidence="1 2">
    <name type="scientific">Trichonephila clavipes</name>
    <name type="common">Golden silk orbweaver</name>
    <name type="synonym">Nephila clavipes</name>
    <dbReference type="NCBI Taxonomy" id="2585209"/>
    <lineage>
        <taxon>Eukaryota</taxon>
        <taxon>Metazoa</taxon>
        <taxon>Ecdysozoa</taxon>
        <taxon>Arthropoda</taxon>
        <taxon>Chelicerata</taxon>
        <taxon>Arachnida</taxon>
        <taxon>Araneae</taxon>
        <taxon>Araneomorphae</taxon>
        <taxon>Entelegynae</taxon>
        <taxon>Araneoidea</taxon>
        <taxon>Nephilidae</taxon>
        <taxon>Trichonephila</taxon>
    </lineage>
</organism>
<dbReference type="Proteomes" id="UP000887159">
    <property type="component" value="Unassembled WGS sequence"/>
</dbReference>
<evidence type="ECO:0000313" key="2">
    <source>
        <dbReference type="Proteomes" id="UP000887159"/>
    </source>
</evidence>
<dbReference type="AlphaFoldDB" id="A0A8X6SJ21"/>
<dbReference type="PANTHER" id="PTHR47331">
    <property type="entry name" value="PHD-TYPE DOMAIN-CONTAINING PROTEIN"/>
    <property type="match status" value="1"/>
</dbReference>
<gene>
    <name evidence="1" type="primary">AVEN_156502_1</name>
    <name evidence="1" type="ORF">TNCV_1941461</name>
</gene>
<protein>
    <submittedName>
        <fullName evidence="1">Uncharacterized protein</fullName>
    </submittedName>
</protein>
<accession>A0A8X6SJ21</accession>
<evidence type="ECO:0000313" key="1">
    <source>
        <dbReference type="EMBL" id="GFY09336.1"/>
    </source>
</evidence>